<gene>
    <name evidence="1" type="ORF">B0H15DRAFT_793764</name>
</gene>
<sequence>MSDSVNGDEDNGPRNHPVFYFKDGSAIFKVTFIFLSLLSHLTRHNIYQLTSRECPEGVLYKLHPGLLGARSTFFESLFSLPRSPESPEQIISEGKIDGNPIELPSCISQEDWDSLLTYLFLGPSMHPKSLDFLTSVMKLSAFFDIEDGITHATQELQRLGDQLQPALQFELARCFRVDAWIDPAFRRLMKMSLRSLDSYEVAQIGHHGYFWLTQTKAKISALRSKIAFHVPPIVNSGDCDTPATCMVSWTREWEERVRQLLHHPDTPISCLALLDQLRNTHIEGLYNECQDLTVTWIWGKRLLTREEELVDEAIKVLMDLQTDQPLRAALSESIRVFHGWLFCPNSCRNSCLNSRQVGAQVGA</sequence>
<dbReference type="Proteomes" id="UP001222325">
    <property type="component" value="Unassembled WGS sequence"/>
</dbReference>
<dbReference type="EMBL" id="JARJCN010000136">
    <property type="protein sequence ID" value="KAJ7070214.1"/>
    <property type="molecule type" value="Genomic_DNA"/>
</dbReference>
<keyword evidence="2" id="KW-1185">Reference proteome</keyword>
<evidence type="ECO:0000313" key="2">
    <source>
        <dbReference type="Proteomes" id="UP001222325"/>
    </source>
</evidence>
<name>A0AAD6TR95_9AGAR</name>
<evidence type="ECO:0000313" key="1">
    <source>
        <dbReference type="EMBL" id="KAJ7070214.1"/>
    </source>
</evidence>
<evidence type="ECO:0008006" key="3">
    <source>
        <dbReference type="Google" id="ProtNLM"/>
    </source>
</evidence>
<proteinExistence type="predicted"/>
<reference evidence="1" key="1">
    <citation type="submission" date="2023-03" db="EMBL/GenBank/DDBJ databases">
        <title>Massive genome expansion in bonnet fungi (Mycena s.s.) driven by repeated elements and novel gene families across ecological guilds.</title>
        <authorList>
            <consortium name="Lawrence Berkeley National Laboratory"/>
            <person name="Harder C.B."/>
            <person name="Miyauchi S."/>
            <person name="Viragh M."/>
            <person name="Kuo A."/>
            <person name="Thoen E."/>
            <person name="Andreopoulos B."/>
            <person name="Lu D."/>
            <person name="Skrede I."/>
            <person name="Drula E."/>
            <person name="Henrissat B."/>
            <person name="Morin E."/>
            <person name="Kohler A."/>
            <person name="Barry K."/>
            <person name="LaButti K."/>
            <person name="Morin E."/>
            <person name="Salamov A."/>
            <person name="Lipzen A."/>
            <person name="Mereny Z."/>
            <person name="Hegedus B."/>
            <person name="Baldrian P."/>
            <person name="Stursova M."/>
            <person name="Weitz H."/>
            <person name="Taylor A."/>
            <person name="Grigoriev I.V."/>
            <person name="Nagy L.G."/>
            <person name="Martin F."/>
            <person name="Kauserud H."/>
        </authorList>
    </citation>
    <scope>NUCLEOTIDE SEQUENCE</scope>
    <source>
        <strain evidence="1">CBHHK173m</strain>
    </source>
</reference>
<protein>
    <recommendedName>
        <fullName evidence="3">BTB domain-containing protein</fullName>
    </recommendedName>
</protein>
<dbReference type="AlphaFoldDB" id="A0AAD6TR95"/>
<comment type="caution">
    <text evidence="1">The sequence shown here is derived from an EMBL/GenBank/DDBJ whole genome shotgun (WGS) entry which is preliminary data.</text>
</comment>
<organism evidence="1 2">
    <name type="scientific">Mycena belliarum</name>
    <dbReference type="NCBI Taxonomy" id="1033014"/>
    <lineage>
        <taxon>Eukaryota</taxon>
        <taxon>Fungi</taxon>
        <taxon>Dikarya</taxon>
        <taxon>Basidiomycota</taxon>
        <taxon>Agaricomycotina</taxon>
        <taxon>Agaricomycetes</taxon>
        <taxon>Agaricomycetidae</taxon>
        <taxon>Agaricales</taxon>
        <taxon>Marasmiineae</taxon>
        <taxon>Mycenaceae</taxon>
        <taxon>Mycena</taxon>
    </lineage>
</organism>
<accession>A0AAD6TR95</accession>